<gene>
    <name evidence="2" type="ORF">F0562_031659</name>
</gene>
<evidence type="ECO:0000256" key="1">
    <source>
        <dbReference type="SAM" id="MobiDB-lite"/>
    </source>
</evidence>
<feature type="compositionally biased region" description="Polar residues" evidence="1">
    <location>
        <begin position="92"/>
        <end position="102"/>
    </location>
</feature>
<dbReference type="PANTHER" id="PTHR33356">
    <property type="entry name" value="TIP41-LIKE PROTEIN"/>
    <property type="match status" value="1"/>
</dbReference>
<evidence type="ECO:0000313" key="3">
    <source>
        <dbReference type="Proteomes" id="UP000325577"/>
    </source>
</evidence>
<feature type="compositionally biased region" description="Polar residues" evidence="1">
    <location>
        <begin position="110"/>
        <end position="145"/>
    </location>
</feature>
<dbReference type="PANTHER" id="PTHR33356:SF17">
    <property type="entry name" value="TPX2 CENTRAL DOMAIN-CONTAINING PROTEIN"/>
    <property type="match status" value="1"/>
</dbReference>
<reference evidence="2 3" key="1">
    <citation type="submission" date="2019-09" db="EMBL/GenBank/DDBJ databases">
        <title>A chromosome-level genome assembly of the Chinese tupelo Nyssa sinensis.</title>
        <authorList>
            <person name="Yang X."/>
            <person name="Kang M."/>
            <person name="Yang Y."/>
            <person name="Xiong H."/>
            <person name="Wang M."/>
            <person name="Zhang Z."/>
            <person name="Wang Z."/>
            <person name="Wu H."/>
            <person name="Ma T."/>
            <person name="Liu J."/>
            <person name="Xi Z."/>
        </authorList>
    </citation>
    <scope>NUCLEOTIDE SEQUENCE [LARGE SCALE GENOMIC DNA]</scope>
    <source>
        <strain evidence="2">J267</strain>
        <tissue evidence="2">Leaf</tissue>
    </source>
</reference>
<dbReference type="Proteomes" id="UP000325577">
    <property type="component" value="Linkage Group LG18"/>
</dbReference>
<dbReference type="EMBL" id="CM018041">
    <property type="protein sequence ID" value="KAA8534148.1"/>
    <property type="molecule type" value="Genomic_DNA"/>
</dbReference>
<proteinExistence type="predicted"/>
<keyword evidence="3" id="KW-1185">Reference proteome</keyword>
<accession>A0A5J5AV52</accession>
<dbReference type="OrthoDB" id="1060058at2759"/>
<organism evidence="2 3">
    <name type="scientific">Nyssa sinensis</name>
    <dbReference type="NCBI Taxonomy" id="561372"/>
    <lineage>
        <taxon>Eukaryota</taxon>
        <taxon>Viridiplantae</taxon>
        <taxon>Streptophyta</taxon>
        <taxon>Embryophyta</taxon>
        <taxon>Tracheophyta</taxon>
        <taxon>Spermatophyta</taxon>
        <taxon>Magnoliopsida</taxon>
        <taxon>eudicotyledons</taxon>
        <taxon>Gunneridae</taxon>
        <taxon>Pentapetalae</taxon>
        <taxon>asterids</taxon>
        <taxon>Cornales</taxon>
        <taxon>Nyssaceae</taxon>
        <taxon>Nyssa</taxon>
    </lineage>
</organism>
<sequence length="422" mass="45960">MAYTLDNGGFWLPSEFLTDDDILMDKENYSKSGLDNGIGANFCFPTEFPYDFGSSSVLSSPVESVVGSTETESDEEDLLAGLSRQLARSTLQETQKISSNPQKIEKTRVLSGSPQSTLSVVGSWSGRSAVSSNGSPNGPSQVSSPPTTPLSPKNDAWDLIYAAAGEVSRLKMNGVGPPNGRLLGPPRSIIPVHPSPAVKNPNNVFYSNQSLFHNISETSHFQHVRRDQILKPQCSSVCGKPAREALFSQQNQFQQAQMPRNRGVRVGGGGFVESGGCGPPLGLPQSAWPPLQVQHQHHHNQHQQSGSAMGATFLGGSGVKRECAGTGVFLPRRYVNHSDSRKKPAVYSRALLQAQVVQALNKNIDDMTFHTQPQHRFNGTLSPDYDALMARRNALLTEQRRSLRPEGAAANNEIRLPKEWTY</sequence>
<feature type="region of interest" description="Disordered" evidence="1">
    <location>
        <begin position="92"/>
        <end position="153"/>
    </location>
</feature>
<dbReference type="AlphaFoldDB" id="A0A5J5AV52"/>
<evidence type="ECO:0000313" key="2">
    <source>
        <dbReference type="EMBL" id="KAA8534148.1"/>
    </source>
</evidence>
<name>A0A5J5AV52_9ASTE</name>
<protein>
    <submittedName>
        <fullName evidence="2">Uncharacterized protein</fullName>
    </submittedName>
</protein>